<dbReference type="PANTHER" id="PTHR38110:SF1">
    <property type="entry name" value="THIOESTERASE DOMAIN-CONTAINING PROTEIN"/>
    <property type="match status" value="1"/>
</dbReference>
<dbReference type="InterPro" id="IPR049450">
    <property type="entry name" value="ACOT8-like_C"/>
</dbReference>
<dbReference type="EMBL" id="JAAQHG020000007">
    <property type="protein sequence ID" value="KAL1588200.1"/>
    <property type="molecule type" value="Genomic_DNA"/>
</dbReference>
<feature type="domain" description="Acyl-CoA thioesterase-like N-terminal HotDog" evidence="1">
    <location>
        <begin position="23"/>
        <end position="111"/>
    </location>
</feature>
<dbReference type="Pfam" id="PF20789">
    <property type="entry name" value="4HBT_3C"/>
    <property type="match status" value="1"/>
</dbReference>
<dbReference type="InterPro" id="IPR042171">
    <property type="entry name" value="Acyl-CoA_hotdog"/>
</dbReference>
<evidence type="ECO:0000259" key="2">
    <source>
        <dbReference type="Pfam" id="PF20789"/>
    </source>
</evidence>
<comment type="caution">
    <text evidence="3">The sequence shown here is derived from an EMBL/GenBank/DDBJ whole genome shotgun (WGS) entry which is preliminary data.</text>
</comment>
<dbReference type="InterPro" id="IPR052389">
    <property type="entry name" value="Sec_Metab_Biosynth-Assoc"/>
</dbReference>
<accession>A0AB34KXB1</accession>
<proteinExistence type="predicted"/>
<evidence type="ECO:0008006" key="5">
    <source>
        <dbReference type="Google" id="ProtNLM"/>
    </source>
</evidence>
<dbReference type="GeneID" id="96004372"/>
<keyword evidence="4" id="KW-1185">Reference proteome</keyword>
<dbReference type="Gene3D" id="2.40.160.210">
    <property type="entry name" value="Acyl-CoA thioesterase, double hotdog domain"/>
    <property type="match status" value="1"/>
</dbReference>
<organism evidence="3 4">
    <name type="scientific">Cladosporium halotolerans</name>
    <dbReference type="NCBI Taxonomy" id="1052096"/>
    <lineage>
        <taxon>Eukaryota</taxon>
        <taxon>Fungi</taxon>
        <taxon>Dikarya</taxon>
        <taxon>Ascomycota</taxon>
        <taxon>Pezizomycotina</taxon>
        <taxon>Dothideomycetes</taxon>
        <taxon>Dothideomycetidae</taxon>
        <taxon>Cladosporiales</taxon>
        <taxon>Cladosporiaceae</taxon>
        <taxon>Cladosporium</taxon>
    </lineage>
</organism>
<dbReference type="AlphaFoldDB" id="A0AB34KXB1"/>
<evidence type="ECO:0000313" key="3">
    <source>
        <dbReference type="EMBL" id="KAL1588200.1"/>
    </source>
</evidence>
<dbReference type="Pfam" id="PF13622">
    <property type="entry name" value="4HBT_3"/>
    <property type="match status" value="1"/>
</dbReference>
<sequence>MASLAKSSTVKQVDSHTYTADFDPAWTIGSVPHGGYVTSVFQRVVSLHFATTLAAQKQPHTITLHLDFLRRTQVGLATFKVKDVKLGRQTSVVHVTLSQDGREEVVGYITNADIAAEQGVSFQTAWALQPAPAAADVSRFEADTDPNWGERKRWPFADFRKATDNVRSWFPRAGQPCAGVIDEWLCLRNGENWTNEALGSVVDTFPQVVETFVLEEDPYSLEKERSGGKKLGEKESVGFWYPTVLLNLDVKKALPKEGVKWLFVRLQAKMIKNGRFDLEIVVLDAGGDLVALSHHVCFAVSAARNTAARRKVDNGGSKL</sequence>
<name>A0AB34KXB1_9PEZI</name>
<gene>
    <name evidence="3" type="ORF">WHR41_02928</name>
</gene>
<dbReference type="Proteomes" id="UP000803884">
    <property type="component" value="Unassembled WGS sequence"/>
</dbReference>
<reference evidence="3 4" key="1">
    <citation type="journal article" date="2020" name="Microbiol. Resour. Announc.">
        <title>Draft Genome Sequence of a Cladosporium Species Isolated from the Mesophotic Ascidian Didemnum maculosum.</title>
        <authorList>
            <person name="Gioti A."/>
            <person name="Siaperas R."/>
            <person name="Nikolaivits E."/>
            <person name="Le Goff G."/>
            <person name="Ouazzani J."/>
            <person name="Kotoulas G."/>
            <person name="Topakas E."/>
        </authorList>
    </citation>
    <scope>NUCLEOTIDE SEQUENCE [LARGE SCALE GENOMIC DNA]</scope>
    <source>
        <strain evidence="3 4">TM138-S3</strain>
    </source>
</reference>
<dbReference type="PANTHER" id="PTHR38110">
    <property type="entry name" value="CHROMOSOME 23, WHOLE GENOME SHOTGUN SEQUENCE"/>
    <property type="match status" value="1"/>
</dbReference>
<evidence type="ECO:0000313" key="4">
    <source>
        <dbReference type="Proteomes" id="UP000803884"/>
    </source>
</evidence>
<dbReference type="InterPro" id="IPR049449">
    <property type="entry name" value="TesB_ACOT8-like_N"/>
</dbReference>
<dbReference type="SUPFAM" id="SSF54637">
    <property type="entry name" value="Thioesterase/thiol ester dehydrase-isomerase"/>
    <property type="match status" value="2"/>
</dbReference>
<protein>
    <recommendedName>
        <fullName evidence="5">Thioesterase family protein</fullName>
    </recommendedName>
</protein>
<dbReference type="InterPro" id="IPR029069">
    <property type="entry name" value="HotDog_dom_sf"/>
</dbReference>
<feature type="domain" description="Acyl-CoA thioesterase-like C-terminal" evidence="2">
    <location>
        <begin position="154"/>
        <end position="298"/>
    </location>
</feature>
<dbReference type="RefSeq" id="XP_069231305.1">
    <property type="nucleotide sequence ID" value="XM_069371534.1"/>
</dbReference>
<evidence type="ECO:0000259" key="1">
    <source>
        <dbReference type="Pfam" id="PF13622"/>
    </source>
</evidence>